<evidence type="ECO:0000256" key="1">
    <source>
        <dbReference type="ARBA" id="ARBA00022737"/>
    </source>
</evidence>
<dbReference type="InterPro" id="IPR046848">
    <property type="entry name" value="E_motif"/>
</dbReference>
<evidence type="ECO:0000256" key="2">
    <source>
        <dbReference type="ARBA" id="ARBA00061659"/>
    </source>
</evidence>
<accession>A0A9Q0QX33</accession>
<dbReference type="FunFam" id="1.25.40.10:FF:000381">
    <property type="entry name" value="Pentatricopeptide repeat-containing protein"/>
    <property type="match status" value="1"/>
</dbReference>
<protein>
    <recommendedName>
        <fullName evidence="6">Pentatricopeptide repeat-containing protein</fullName>
    </recommendedName>
</protein>
<feature type="repeat" description="PPR" evidence="3">
    <location>
        <begin position="303"/>
        <end position="333"/>
    </location>
</feature>
<feature type="repeat" description="PPR" evidence="3">
    <location>
        <begin position="503"/>
        <end position="537"/>
    </location>
</feature>
<dbReference type="FunFam" id="1.25.40.10:FF:000285">
    <property type="entry name" value="Pentatricopeptide repeat-containing protein, chloroplastic"/>
    <property type="match status" value="1"/>
</dbReference>
<dbReference type="Pfam" id="PF01535">
    <property type="entry name" value="PPR"/>
    <property type="match status" value="5"/>
</dbReference>
<sequence length="883" mass="97881">MSSLIHRTFPVKFSIPTTRLISSLAIVEDDITTFNPFSFFRDRTRTRDPTIKETKTYHAYLFKTALIQSDLVIGNTLADCYCKCAAMGNAFHLFDELSHLNLISWNLLISGYNQSSKFEDAWKMFCRMHSSGLTPNQFTYGSVLSACTASQALFSGKQVYSLAIKKGFCSDGYVRTGMIDLFAKNCCFEDSLRVFQDVMCENVVCWNAIIAGAIRNRENFVALDIFHQMLSGFFMPNSFTFSSVLTACTAVGDLEMGRGVHGWVLKCGAGDDVFVGTAIVDLYAKCGDIDEALKEFLWMPIHNVVSWTAIISGFVQNEDYNSALQFFKQMREKREATNIYTITSVLRACAKPEMVREAIQIHSWILKTGFYSDSTVRDSLINTYSKLGAVEMSEVLFRETGNTKQVSTWASMLSAFAQNQSFGRTIEIFRRMLEEGLSPDSVCCSSTLSIVGCLELGRQIHCYIYKTGLILDVSVACALFTMYSKCDSLEESYDIFEVISDKDEVSWTSMISGFAEHGYADWAFHLFQNMQLEEIRTSPMSLAAVLTACSSLRSLQKGKEVHGYALRMGVSAETLVGGALVTMYWKCGALVSARQVFNKMPKKDQVSVASLLTGYAQNGFIEEALLMFRSWLMVGLEIDCFMISSLLSAAATLTSSALGIQLHSYILKVGLYSDLSVGSSLVITYSKCGSIDDARKVFDRLEKPDLVTWTSMIVGYSQHGQGAEALRLYKLMRKEGIVPDSVTFVGVLSACSHSGLVEEGLFHLNSMTKDYGIEPGPHHYACMVDLLGRSGRLRDAERFISDMPIKPDALVWGTLLGACRSHGDVELGRLAAEKVLELEPGDAGAYVSLSNICADQGNWEEVMKIRGLMKGTGVKKEPGWSSV</sequence>
<dbReference type="PANTHER" id="PTHR47926">
    <property type="entry name" value="PENTATRICOPEPTIDE REPEAT-CONTAINING PROTEIN"/>
    <property type="match status" value="1"/>
</dbReference>
<keyword evidence="1" id="KW-0677">Repeat</keyword>
<dbReference type="EMBL" id="JAMYWD010000004">
    <property type="protein sequence ID" value="KAJ4974967.1"/>
    <property type="molecule type" value="Genomic_DNA"/>
</dbReference>
<dbReference type="PROSITE" id="PS51375">
    <property type="entry name" value="PPR"/>
    <property type="match status" value="5"/>
</dbReference>
<comment type="caution">
    <text evidence="4">The sequence shown here is derived from an EMBL/GenBank/DDBJ whole genome shotgun (WGS) entry which is preliminary data.</text>
</comment>
<evidence type="ECO:0000313" key="4">
    <source>
        <dbReference type="EMBL" id="KAJ4974967.1"/>
    </source>
</evidence>
<dbReference type="SUPFAM" id="SSF48452">
    <property type="entry name" value="TPR-like"/>
    <property type="match status" value="1"/>
</dbReference>
<gene>
    <name evidence="4" type="ORF">NE237_008141</name>
</gene>
<evidence type="ECO:0008006" key="6">
    <source>
        <dbReference type="Google" id="ProtNLM"/>
    </source>
</evidence>
<feature type="repeat" description="PPR" evidence="3">
    <location>
        <begin position="405"/>
        <end position="439"/>
    </location>
</feature>
<dbReference type="InterPro" id="IPR011990">
    <property type="entry name" value="TPR-like_helical_dom_sf"/>
</dbReference>
<dbReference type="InterPro" id="IPR046960">
    <property type="entry name" value="PPR_At4g14850-like_plant"/>
</dbReference>
<dbReference type="Pfam" id="PF20431">
    <property type="entry name" value="E_motif"/>
    <property type="match status" value="1"/>
</dbReference>
<dbReference type="FunFam" id="1.25.40.10:FF:000090">
    <property type="entry name" value="Pentatricopeptide repeat-containing protein, chloroplastic"/>
    <property type="match status" value="1"/>
</dbReference>
<dbReference type="NCBIfam" id="TIGR00756">
    <property type="entry name" value="PPR"/>
    <property type="match status" value="5"/>
</dbReference>
<feature type="repeat" description="PPR" evidence="3">
    <location>
        <begin position="705"/>
        <end position="739"/>
    </location>
</feature>
<dbReference type="AlphaFoldDB" id="A0A9Q0QX33"/>
<proteinExistence type="inferred from homology"/>
<evidence type="ECO:0000313" key="5">
    <source>
        <dbReference type="Proteomes" id="UP001141806"/>
    </source>
</evidence>
<comment type="similarity">
    <text evidence="2">Belongs to the PPR family. PCMP-E subfamily.</text>
</comment>
<dbReference type="Gene3D" id="1.25.40.10">
    <property type="entry name" value="Tetratricopeptide repeat domain"/>
    <property type="match status" value="7"/>
</dbReference>
<dbReference type="InterPro" id="IPR002885">
    <property type="entry name" value="PPR_rpt"/>
</dbReference>
<dbReference type="OrthoDB" id="1915063at2759"/>
<dbReference type="PANTHER" id="PTHR47926:SF496">
    <property type="entry name" value="PENTACOTRIPEPTIDE-REPEAT REGION OF PRORP DOMAIN-CONTAINING PROTEIN"/>
    <property type="match status" value="1"/>
</dbReference>
<dbReference type="FunFam" id="1.25.40.10:FF:000196">
    <property type="entry name" value="Pentatricopeptide repeat-containing protein At4g14850"/>
    <property type="match status" value="1"/>
</dbReference>
<reference evidence="4" key="1">
    <citation type="journal article" date="2023" name="Plant J.">
        <title>The genome of the king protea, Protea cynaroides.</title>
        <authorList>
            <person name="Chang J."/>
            <person name="Duong T.A."/>
            <person name="Schoeman C."/>
            <person name="Ma X."/>
            <person name="Roodt D."/>
            <person name="Barker N."/>
            <person name="Li Z."/>
            <person name="Van de Peer Y."/>
            <person name="Mizrachi E."/>
        </authorList>
    </citation>
    <scope>NUCLEOTIDE SEQUENCE</scope>
    <source>
        <tissue evidence="4">Young leaves</tissue>
    </source>
</reference>
<organism evidence="4 5">
    <name type="scientific">Protea cynaroides</name>
    <dbReference type="NCBI Taxonomy" id="273540"/>
    <lineage>
        <taxon>Eukaryota</taxon>
        <taxon>Viridiplantae</taxon>
        <taxon>Streptophyta</taxon>
        <taxon>Embryophyta</taxon>
        <taxon>Tracheophyta</taxon>
        <taxon>Spermatophyta</taxon>
        <taxon>Magnoliopsida</taxon>
        <taxon>Proteales</taxon>
        <taxon>Proteaceae</taxon>
        <taxon>Protea</taxon>
    </lineage>
</organism>
<keyword evidence="5" id="KW-1185">Reference proteome</keyword>
<dbReference type="FunFam" id="1.25.40.10:FF:000344">
    <property type="entry name" value="Pentatricopeptide repeat-containing protein"/>
    <property type="match status" value="1"/>
</dbReference>
<name>A0A9Q0QX33_9MAGN</name>
<dbReference type="Pfam" id="PF13041">
    <property type="entry name" value="PPR_2"/>
    <property type="match status" value="4"/>
</dbReference>
<dbReference type="Proteomes" id="UP001141806">
    <property type="component" value="Unassembled WGS sequence"/>
</dbReference>
<dbReference type="GO" id="GO:0003723">
    <property type="term" value="F:RNA binding"/>
    <property type="evidence" value="ECO:0007669"/>
    <property type="project" value="InterPro"/>
</dbReference>
<dbReference type="GO" id="GO:0009451">
    <property type="term" value="P:RNA modification"/>
    <property type="evidence" value="ECO:0007669"/>
    <property type="project" value="InterPro"/>
</dbReference>
<evidence type="ECO:0000256" key="3">
    <source>
        <dbReference type="PROSITE-ProRule" id="PRU00708"/>
    </source>
</evidence>
<feature type="repeat" description="PPR" evidence="3">
    <location>
        <begin position="101"/>
        <end position="135"/>
    </location>
</feature>